<dbReference type="InterPro" id="IPR001128">
    <property type="entry name" value="Cyt_P450"/>
</dbReference>
<dbReference type="EMBL" id="BAABUJ010000026">
    <property type="protein sequence ID" value="GAA5803094.1"/>
    <property type="molecule type" value="Genomic_DNA"/>
</dbReference>
<keyword evidence="2 4" id="KW-0560">Oxidoreductase</keyword>
<evidence type="ECO:0000313" key="6">
    <source>
        <dbReference type="Proteomes" id="UP001476247"/>
    </source>
</evidence>
<comment type="similarity">
    <text evidence="4">Belongs to the cytochrome P450 family.</text>
</comment>
<evidence type="ECO:0000256" key="3">
    <source>
        <dbReference type="ARBA" id="ARBA00023004"/>
    </source>
</evidence>
<dbReference type="PROSITE" id="PS00086">
    <property type="entry name" value="CYTOCHROME_P450"/>
    <property type="match status" value="1"/>
</dbReference>
<keyword evidence="3 4" id="KW-0408">Iron</keyword>
<gene>
    <name evidence="5" type="ORF">HPULCUR_008569</name>
</gene>
<keyword evidence="6" id="KW-1185">Reference proteome</keyword>
<dbReference type="PRINTS" id="PR00385">
    <property type="entry name" value="P450"/>
</dbReference>
<sequence length="517" mass="58299">MDRALELLESFSLPKLDRKEVMPIVSIAAATTILFASYRLLTSNKKNKQGYKEIPVPGSSYPYVGHLLSLGDLPGRKVSEWHKELGPLIKLKMGVHTWIMVDDPVIAHKIFVSNGVEASHRPHSVYGSDLYSMGGKGVVFAQPTAGWKQGRAAVLSVLAPKQIEKYMDSIHKESRDLVSRLIQSTKDEGEVSPFKFLELNSMNVILTAAFGKRFDSVQDPEFYRIATMIEDGMKFAGLENDLPNFLPVISIFDYIAGKQAKQRYYLKHERDPIYIKLINEAATRDGPNVIKSFVENGFHFTDEEKLVLMSDFIAAGTDTVSVTLSWNIAIMCHHPEVQKAVSAEIDEFIRLNGRAPVFTERTQLPYCVSVIKESMRFRPTTPFGLPHTTHNDLDIDGYIIPKGATIVSNMDSMHKQTKLYPEPEKFIPERFINNMKTMQAAANGKLEDRDHFNFGWGRRICPAIYLAEVEIFSAFIQLFSRCSIEPTSEGMPDIVGARNAGLTIWPLPYKVKFTERV</sequence>
<evidence type="ECO:0008006" key="7">
    <source>
        <dbReference type="Google" id="ProtNLM"/>
    </source>
</evidence>
<reference evidence="5 6" key="1">
    <citation type="submission" date="2024-04" db="EMBL/GenBank/DDBJ databases">
        <title>genome sequences of Mucor flavus KT1a and Helicostylum pulchrum KT1b strains isolation_sourced from the surface of a dry-aged beef.</title>
        <authorList>
            <person name="Toyotome T."/>
            <person name="Hosono M."/>
            <person name="Torimaru M."/>
            <person name="Fukuda K."/>
            <person name="Mikami N."/>
        </authorList>
    </citation>
    <scope>NUCLEOTIDE SEQUENCE [LARGE SCALE GENOMIC DNA]</scope>
    <source>
        <strain evidence="5 6">KT1b</strain>
    </source>
</reference>
<dbReference type="InterPro" id="IPR002401">
    <property type="entry name" value="Cyt_P450_E_grp-I"/>
</dbReference>
<dbReference type="Proteomes" id="UP001476247">
    <property type="component" value="Unassembled WGS sequence"/>
</dbReference>
<dbReference type="InterPro" id="IPR017972">
    <property type="entry name" value="Cyt_P450_CS"/>
</dbReference>
<name>A0ABP9Y7Y3_9FUNG</name>
<evidence type="ECO:0000256" key="2">
    <source>
        <dbReference type="ARBA" id="ARBA00023002"/>
    </source>
</evidence>
<proteinExistence type="inferred from homology"/>
<dbReference type="SUPFAM" id="SSF48264">
    <property type="entry name" value="Cytochrome P450"/>
    <property type="match status" value="1"/>
</dbReference>
<dbReference type="InterPro" id="IPR050364">
    <property type="entry name" value="Cytochrome_P450_fung"/>
</dbReference>
<dbReference type="PANTHER" id="PTHR46300:SF11">
    <property type="entry name" value="OXIDOREDUCTASE, PUTATIVE-RELATED"/>
    <property type="match status" value="1"/>
</dbReference>
<keyword evidence="4" id="KW-0349">Heme</keyword>
<dbReference type="PRINTS" id="PR00463">
    <property type="entry name" value="EP450I"/>
</dbReference>
<comment type="caution">
    <text evidence="5">The sequence shown here is derived from an EMBL/GenBank/DDBJ whole genome shotgun (WGS) entry which is preliminary data.</text>
</comment>
<organism evidence="5 6">
    <name type="scientific">Helicostylum pulchrum</name>
    <dbReference type="NCBI Taxonomy" id="562976"/>
    <lineage>
        <taxon>Eukaryota</taxon>
        <taxon>Fungi</taxon>
        <taxon>Fungi incertae sedis</taxon>
        <taxon>Mucoromycota</taxon>
        <taxon>Mucoromycotina</taxon>
        <taxon>Mucoromycetes</taxon>
        <taxon>Mucorales</taxon>
        <taxon>Mucorineae</taxon>
        <taxon>Mucoraceae</taxon>
        <taxon>Helicostylum</taxon>
    </lineage>
</organism>
<dbReference type="PANTHER" id="PTHR46300">
    <property type="entry name" value="P450, PUTATIVE (EUROFUNG)-RELATED-RELATED"/>
    <property type="match status" value="1"/>
</dbReference>
<evidence type="ECO:0000256" key="1">
    <source>
        <dbReference type="ARBA" id="ARBA00022723"/>
    </source>
</evidence>
<keyword evidence="1 4" id="KW-0479">Metal-binding</keyword>
<dbReference type="InterPro" id="IPR036396">
    <property type="entry name" value="Cyt_P450_sf"/>
</dbReference>
<keyword evidence="4" id="KW-0503">Monooxygenase</keyword>
<protein>
    <recommendedName>
        <fullName evidence="7">Cytochrome P450</fullName>
    </recommendedName>
</protein>
<evidence type="ECO:0000256" key="4">
    <source>
        <dbReference type="RuleBase" id="RU000461"/>
    </source>
</evidence>
<dbReference type="Gene3D" id="1.10.630.10">
    <property type="entry name" value="Cytochrome P450"/>
    <property type="match status" value="1"/>
</dbReference>
<dbReference type="Pfam" id="PF00067">
    <property type="entry name" value="p450"/>
    <property type="match status" value="1"/>
</dbReference>
<evidence type="ECO:0000313" key="5">
    <source>
        <dbReference type="EMBL" id="GAA5803094.1"/>
    </source>
</evidence>
<accession>A0ABP9Y7Y3</accession>